<keyword evidence="2" id="KW-1185">Reference proteome</keyword>
<dbReference type="AlphaFoldDB" id="A0A0D0E4B2"/>
<reference evidence="1 2" key="1">
    <citation type="submission" date="2014-04" db="EMBL/GenBank/DDBJ databases">
        <authorList>
            <consortium name="DOE Joint Genome Institute"/>
            <person name="Kuo A."/>
            <person name="Kohler A."/>
            <person name="Jargeat P."/>
            <person name="Nagy L.G."/>
            <person name="Floudas D."/>
            <person name="Copeland A."/>
            <person name="Barry K.W."/>
            <person name="Cichocki N."/>
            <person name="Veneault-Fourrey C."/>
            <person name="LaButti K."/>
            <person name="Lindquist E.A."/>
            <person name="Lipzen A."/>
            <person name="Lundell T."/>
            <person name="Morin E."/>
            <person name="Murat C."/>
            <person name="Sun H."/>
            <person name="Tunlid A."/>
            <person name="Henrissat B."/>
            <person name="Grigoriev I.V."/>
            <person name="Hibbett D.S."/>
            <person name="Martin F."/>
            <person name="Nordberg H.P."/>
            <person name="Cantor M.N."/>
            <person name="Hua S.X."/>
        </authorList>
    </citation>
    <scope>NUCLEOTIDE SEQUENCE [LARGE SCALE GENOMIC DNA]</scope>
    <source>
        <strain evidence="1 2">Ve08.2h10</strain>
    </source>
</reference>
<dbReference type="EMBL" id="KN825319">
    <property type="protein sequence ID" value="KIK92060.1"/>
    <property type="molecule type" value="Genomic_DNA"/>
</dbReference>
<evidence type="ECO:0000313" key="2">
    <source>
        <dbReference type="Proteomes" id="UP000054538"/>
    </source>
</evidence>
<sequence>PVGLAVHQDLGGGEILKVFVVHDDINRMAPGVECFVDGKEFFVMGVIVGFRSSEGPGVGGDWAEFIIQAADGKDASDGIVGGIGLNNDRGVRHPMSQNGSGGEGVFQTLESRVAFIGEVPQSIFPGEVSEWNNNAGIIENEAAVEVGKTEEGLDVSDFPRFRPISDSFDFVSGHCQATRGEEVFKVFNRGGVEFTFLRFGI</sequence>
<protein>
    <submittedName>
        <fullName evidence="1">Uncharacterized protein</fullName>
    </submittedName>
</protein>
<dbReference type="OrthoDB" id="3046524at2759"/>
<name>A0A0D0E4B2_9AGAM</name>
<feature type="non-terminal residue" evidence="1">
    <location>
        <position position="1"/>
    </location>
</feature>
<proteinExistence type="predicted"/>
<accession>A0A0D0E4B2</accession>
<reference evidence="2" key="2">
    <citation type="submission" date="2015-01" db="EMBL/GenBank/DDBJ databases">
        <title>Evolutionary Origins and Diversification of the Mycorrhizal Mutualists.</title>
        <authorList>
            <consortium name="DOE Joint Genome Institute"/>
            <consortium name="Mycorrhizal Genomics Consortium"/>
            <person name="Kohler A."/>
            <person name="Kuo A."/>
            <person name="Nagy L.G."/>
            <person name="Floudas D."/>
            <person name="Copeland A."/>
            <person name="Barry K.W."/>
            <person name="Cichocki N."/>
            <person name="Veneault-Fourrey C."/>
            <person name="LaButti K."/>
            <person name="Lindquist E.A."/>
            <person name="Lipzen A."/>
            <person name="Lundell T."/>
            <person name="Morin E."/>
            <person name="Murat C."/>
            <person name="Riley R."/>
            <person name="Ohm R."/>
            <person name="Sun H."/>
            <person name="Tunlid A."/>
            <person name="Henrissat B."/>
            <person name="Grigoriev I.V."/>
            <person name="Hibbett D.S."/>
            <person name="Martin F."/>
        </authorList>
    </citation>
    <scope>NUCLEOTIDE SEQUENCE [LARGE SCALE GENOMIC DNA]</scope>
    <source>
        <strain evidence="2">Ve08.2h10</strain>
    </source>
</reference>
<dbReference type="InParanoid" id="A0A0D0E4B2"/>
<gene>
    <name evidence="1" type="ORF">PAXRUDRAFT_148141</name>
</gene>
<dbReference type="Proteomes" id="UP000054538">
    <property type="component" value="Unassembled WGS sequence"/>
</dbReference>
<dbReference type="HOGENOM" id="CLU_090544_0_0_1"/>
<organism evidence="1 2">
    <name type="scientific">Paxillus rubicundulus Ve08.2h10</name>
    <dbReference type="NCBI Taxonomy" id="930991"/>
    <lineage>
        <taxon>Eukaryota</taxon>
        <taxon>Fungi</taxon>
        <taxon>Dikarya</taxon>
        <taxon>Basidiomycota</taxon>
        <taxon>Agaricomycotina</taxon>
        <taxon>Agaricomycetes</taxon>
        <taxon>Agaricomycetidae</taxon>
        <taxon>Boletales</taxon>
        <taxon>Paxilineae</taxon>
        <taxon>Paxillaceae</taxon>
        <taxon>Paxillus</taxon>
    </lineage>
</organism>
<evidence type="ECO:0000313" key="1">
    <source>
        <dbReference type="EMBL" id="KIK92060.1"/>
    </source>
</evidence>